<protein>
    <submittedName>
        <fullName evidence="2">Uncharacterized protein</fullName>
    </submittedName>
</protein>
<organism evidence="2 3">
    <name type="scientific">Haemaphysalis longicornis</name>
    <name type="common">Bush tick</name>
    <dbReference type="NCBI Taxonomy" id="44386"/>
    <lineage>
        <taxon>Eukaryota</taxon>
        <taxon>Metazoa</taxon>
        <taxon>Ecdysozoa</taxon>
        <taxon>Arthropoda</taxon>
        <taxon>Chelicerata</taxon>
        <taxon>Arachnida</taxon>
        <taxon>Acari</taxon>
        <taxon>Parasitiformes</taxon>
        <taxon>Ixodida</taxon>
        <taxon>Ixodoidea</taxon>
        <taxon>Ixodidae</taxon>
        <taxon>Haemaphysalinae</taxon>
        <taxon>Haemaphysalis</taxon>
    </lineage>
</organism>
<feature type="region of interest" description="Disordered" evidence="1">
    <location>
        <begin position="1"/>
        <end position="39"/>
    </location>
</feature>
<evidence type="ECO:0000256" key="1">
    <source>
        <dbReference type="SAM" id="MobiDB-lite"/>
    </source>
</evidence>
<comment type="caution">
    <text evidence="2">The sequence shown here is derived from an EMBL/GenBank/DDBJ whole genome shotgun (WGS) entry which is preliminary data.</text>
</comment>
<accession>A0A9J6FJE0</accession>
<feature type="compositionally biased region" description="Polar residues" evidence="1">
    <location>
        <begin position="132"/>
        <end position="141"/>
    </location>
</feature>
<proteinExistence type="predicted"/>
<keyword evidence="3" id="KW-1185">Reference proteome</keyword>
<gene>
    <name evidence="2" type="ORF">HPB48_014143</name>
</gene>
<dbReference type="SUPFAM" id="SSF52833">
    <property type="entry name" value="Thioredoxin-like"/>
    <property type="match status" value="1"/>
</dbReference>
<feature type="region of interest" description="Disordered" evidence="1">
    <location>
        <begin position="128"/>
        <end position="175"/>
    </location>
</feature>
<name>A0A9J6FJE0_HAELO</name>
<dbReference type="Proteomes" id="UP000821853">
    <property type="component" value="Chromosome 1"/>
</dbReference>
<evidence type="ECO:0000313" key="2">
    <source>
        <dbReference type="EMBL" id="KAH9363075.1"/>
    </source>
</evidence>
<reference evidence="2 3" key="1">
    <citation type="journal article" date="2020" name="Cell">
        <title>Large-Scale Comparative Analyses of Tick Genomes Elucidate Their Genetic Diversity and Vector Capacities.</title>
        <authorList>
            <consortium name="Tick Genome and Microbiome Consortium (TIGMIC)"/>
            <person name="Jia N."/>
            <person name="Wang J."/>
            <person name="Shi W."/>
            <person name="Du L."/>
            <person name="Sun Y."/>
            <person name="Zhan W."/>
            <person name="Jiang J.F."/>
            <person name="Wang Q."/>
            <person name="Zhang B."/>
            <person name="Ji P."/>
            <person name="Bell-Sakyi L."/>
            <person name="Cui X.M."/>
            <person name="Yuan T.T."/>
            <person name="Jiang B.G."/>
            <person name="Yang W.F."/>
            <person name="Lam T.T."/>
            <person name="Chang Q.C."/>
            <person name="Ding S.J."/>
            <person name="Wang X.J."/>
            <person name="Zhu J.G."/>
            <person name="Ruan X.D."/>
            <person name="Zhao L."/>
            <person name="Wei J.T."/>
            <person name="Ye R.Z."/>
            <person name="Que T.C."/>
            <person name="Du C.H."/>
            <person name="Zhou Y.H."/>
            <person name="Cheng J.X."/>
            <person name="Dai P.F."/>
            <person name="Guo W.B."/>
            <person name="Han X.H."/>
            <person name="Huang E.J."/>
            <person name="Li L.F."/>
            <person name="Wei W."/>
            <person name="Gao Y.C."/>
            <person name="Liu J.Z."/>
            <person name="Shao H.Z."/>
            <person name="Wang X."/>
            <person name="Wang C.C."/>
            <person name="Yang T.C."/>
            <person name="Huo Q.B."/>
            <person name="Li W."/>
            <person name="Chen H.Y."/>
            <person name="Chen S.E."/>
            <person name="Zhou L.G."/>
            <person name="Ni X.B."/>
            <person name="Tian J.H."/>
            <person name="Sheng Y."/>
            <person name="Liu T."/>
            <person name="Pan Y.S."/>
            <person name="Xia L.Y."/>
            <person name="Li J."/>
            <person name="Zhao F."/>
            <person name="Cao W.C."/>
        </authorList>
    </citation>
    <scope>NUCLEOTIDE SEQUENCE [LARGE SCALE GENOMIC DNA]</scope>
    <source>
        <strain evidence="2">HaeL-2018</strain>
    </source>
</reference>
<dbReference type="VEuPathDB" id="VectorBase:HLOH_050652"/>
<dbReference type="InterPro" id="IPR036249">
    <property type="entry name" value="Thioredoxin-like_sf"/>
</dbReference>
<dbReference type="AlphaFoldDB" id="A0A9J6FJE0"/>
<dbReference type="EMBL" id="JABSTR010000001">
    <property type="protein sequence ID" value="KAH9363075.1"/>
    <property type="molecule type" value="Genomic_DNA"/>
</dbReference>
<evidence type="ECO:0000313" key="3">
    <source>
        <dbReference type="Proteomes" id="UP000821853"/>
    </source>
</evidence>
<dbReference type="OrthoDB" id="6484023at2759"/>
<dbReference type="Gene3D" id="3.40.30.10">
    <property type="entry name" value="Glutaredoxin"/>
    <property type="match status" value="1"/>
</dbReference>
<sequence>MEEQVTALVPLHSNQVAEGTAEARAAKRKAAGGESSNAASVKWYKQKFRDSWLQDDRFKSWLVAVPDDPYRAKCKLCNADLRAGKSELEKHARTKHHRDTVKAVEDVKALLGFANQAEAQSLPEMVTDVPSADQSDNSFQVQDDELSRPATMSAAVTQRRPSPVPAVPAATSRRPGPVHSFLPQVQCYAPDFKGIAVVDSQLREIQLSDYEGKFLLLFFYPQDL</sequence>